<gene>
    <name evidence="2" type="ORF">CDAUBV1_LOCUS1927</name>
</gene>
<feature type="compositionally biased region" description="Basic and acidic residues" evidence="1">
    <location>
        <begin position="914"/>
        <end position="931"/>
    </location>
</feature>
<dbReference type="EMBL" id="CAXLJL010000061">
    <property type="protein sequence ID" value="CAL5130311.1"/>
    <property type="molecule type" value="Genomic_DNA"/>
</dbReference>
<feature type="compositionally biased region" description="Basic residues" evidence="1">
    <location>
        <begin position="239"/>
        <end position="248"/>
    </location>
</feature>
<protein>
    <submittedName>
        <fullName evidence="2">Uncharacterized protein</fullName>
    </submittedName>
</protein>
<proteinExistence type="predicted"/>
<feature type="compositionally biased region" description="Polar residues" evidence="1">
    <location>
        <begin position="1112"/>
        <end position="1134"/>
    </location>
</feature>
<feature type="region of interest" description="Disordered" evidence="1">
    <location>
        <begin position="897"/>
        <end position="1209"/>
    </location>
</feature>
<feature type="region of interest" description="Disordered" evidence="1">
    <location>
        <begin position="348"/>
        <end position="471"/>
    </location>
</feature>
<organism evidence="2 3">
    <name type="scientific">Calicophoron daubneyi</name>
    <name type="common">Rumen fluke</name>
    <name type="synonym">Paramphistomum daubneyi</name>
    <dbReference type="NCBI Taxonomy" id="300641"/>
    <lineage>
        <taxon>Eukaryota</taxon>
        <taxon>Metazoa</taxon>
        <taxon>Spiralia</taxon>
        <taxon>Lophotrochozoa</taxon>
        <taxon>Platyhelminthes</taxon>
        <taxon>Trematoda</taxon>
        <taxon>Digenea</taxon>
        <taxon>Plagiorchiida</taxon>
        <taxon>Pronocephalata</taxon>
        <taxon>Paramphistomoidea</taxon>
        <taxon>Paramphistomidae</taxon>
        <taxon>Calicophoron</taxon>
    </lineage>
</organism>
<feature type="region of interest" description="Disordered" evidence="1">
    <location>
        <begin position="239"/>
        <end position="266"/>
    </location>
</feature>
<reference evidence="2" key="1">
    <citation type="submission" date="2024-06" db="EMBL/GenBank/DDBJ databases">
        <authorList>
            <person name="Liu X."/>
            <person name="Lenzi L."/>
            <person name="Haldenby T S."/>
            <person name="Uol C."/>
        </authorList>
    </citation>
    <scope>NUCLEOTIDE SEQUENCE</scope>
</reference>
<feature type="compositionally biased region" description="Polar residues" evidence="1">
    <location>
        <begin position="669"/>
        <end position="685"/>
    </location>
</feature>
<feature type="compositionally biased region" description="Low complexity" evidence="1">
    <location>
        <begin position="423"/>
        <end position="434"/>
    </location>
</feature>
<feature type="compositionally biased region" description="Polar residues" evidence="1">
    <location>
        <begin position="932"/>
        <end position="948"/>
    </location>
</feature>
<name>A0AAV2T0N9_CALDB</name>
<feature type="compositionally biased region" description="Low complexity" evidence="1">
    <location>
        <begin position="1033"/>
        <end position="1043"/>
    </location>
</feature>
<feature type="region of interest" description="Disordered" evidence="1">
    <location>
        <begin position="530"/>
        <end position="549"/>
    </location>
</feature>
<feature type="compositionally biased region" description="Polar residues" evidence="1">
    <location>
        <begin position="586"/>
        <end position="595"/>
    </location>
</feature>
<feature type="compositionally biased region" description="Low complexity" evidence="1">
    <location>
        <begin position="686"/>
        <end position="702"/>
    </location>
</feature>
<comment type="caution">
    <text evidence="2">The sequence shown here is derived from an EMBL/GenBank/DDBJ whole genome shotgun (WGS) entry which is preliminary data.</text>
</comment>
<evidence type="ECO:0000313" key="3">
    <source>
        <dbReference type="Proteomes" id="UP001497525"/>
    </source>
</evidence>
<evidence type="ECO:0000313" key="2">
    <source>
        <dbReference type="EMBL" id="CAL5130311.1"/>
    </source>
</evidence>
<feature type="compositionally biased region" description="Polar residues" evidence="1">
    <location>
        <begin position="1049"/>
        <end position="1061"/>
    </location>
</feature>
<feature type="compositionally biased region" description="Low complexity" evidence="1">
    <location>
        <begin position="531"/>
        <end position="544"/>
    </location>
</feature>
<feature type="region of interest" description="Disordered" evidence="1">
    <location>
        <begin position="744"/>
        <end position="776"/>
    </location>
</feature>
<dbReference type="AlphaFoldDB" id="A0AAV2T0N9"/>
<evidence type="ECO:0000256" key="1">
    <source>
        <dbReference type="SAM" id="MobiDB-lite"/>
    </source>
</evidence>
<accession>A0AAV2T0N9</accession>
<dbReference type="Proteomes" id="UP001497525">
    <property type="component" value="Unassembled WGS sequence"/>
</dbReference>
<sequence length="1209" mass="128106">MSSLAQKLGFKKSSGLPAKFVRLPDGKVFECEGKVRVHNDADLKYLLRKLGIEEDGEYFFISDYQSESSLLPSCYPRDPSFLNTPGGRLCYLFHLCEQCISKMVSLENPRNLVDVKVINDFVLANRNNLQLTSDDIAATTAITDSNEAVMRLLRVLLAQPELTTQWVRVKDRAGRVFQIGVTCDDLILRQEFDANEAYDLPWDQLGKPEAKKSMVHVTFKGSVDGNSILTSFLPAKKSKNSPFVRRRSSLGSNRTPKAEGDTARNGTAASTVALTEAVDAVVTENGVELCFVLPDSSSAKRLASVMYSSRRFAMGSSASLNSTVACGDQANSGKFGGFNRRFRSTLRKVSQTLSRKHRRSASGGDRKHRDNSQSPAAKPDQILSSEGDQSESRPRSDASSPRKPVPSPRLFEITPDMATENEALPAVSAPPSSSGRYSESNIPSAPPRSSVRASPLAAQQQQQQIKEPVGAVAAGEAEAELDDTEARVLQSLANSGPSNLVCGASINVPSSFSTASTNIAPSPTYSIGLKSSTVSPCSTTSPSTGNFLESPTTAVEIATTSSITQSASATLTVLARGENFSSVTFEQTPETNNWSPGAPYASSVSPNKLLAEPSGVLQPSPTERPEPHIFGTASLDVTGPGVSSRAPASVPPSISPASEVQSMRLETASAETTSVPLRNDTVQQEPVTPRSTPTTNSVPNTTAHPSEVSSALNILVSQMPSNSPKPEPLVSVEVEETLMQVLERSPTATDKPAGDEGREASCPNSVKQSPVLHDPKSALDINPLLEALANEEEHEQMGQQPIQIPASHLAEMIVKSVSKPLTKNAVETKQSSLRVPEVQTSTTIATGAVEISGDLPELVPMPRSPARSEDEVAIEGNAIPVEKNATARSPFPAVAQTEVRNDQLDHPQTGSERIITEKLPNEKTVNSEHLPDSNQAKIENHVTSSVASSIRPPSLGFNHHSAGLPESDILARTPEFPTPYHPLGSTHSGIRAPQVRPPSASIPRPDSSSRPSSESRSSVPHQGHVPPSPRIPNSNSTDSSTSSKLPLQKPSSESSGLISAVSQRSSPPHSPQRPIEPKHSSGLRPPTIKPDAAKQQPNGDHATNECAEPLTNGKSHLTSNGQAGDLDVNNSAVPQSFPPIGIRPPGSSPPPGGFVRPTLVSSGPLAAGARPTVGTSGGATKLPVPTASISGGHSGIQPPSLLHKPSVTK</sequence>
<feature type="compositionally biased region" description="Low complexity" evidence="1">
    <location>
        <begin position="447"/>
        <end position="471"/>
    </location>
</feature>
<feature type="region of interest" description="Disordered" evidence="1">
    <location>
        <begin position="586"/>
        <end position="705"/>
    </location>
</feature>
<feature type="compositionally biased region" description="Low complexity" evidence="1">
    <location>
        <begin position="997"/>
        <end position="1020"/>
    </location>
</feature>